<dbReference type="Pfam" id="PF17817">
    <property type="entry name" value="PDZ_5"/>
    <property type="match status" value="1"/>
</dbReference>
<keyword evidence="7" id="KW-0770">Synapse</keyword>
<dbReference type="EMBL" id="JALNTZ010000002">
    <property type="protein sequence ID" value="KAJ3661984.1"/>
    <property type="molecule type" value="Genomic_DNA"/>
</dbReference>
<evidence type="ECO:0000256" key="5">
    <source>
        <dbReference type="ARBA" id="ARBA00022782"/>
    </source>
</evidence>
<dbReference type="SMART" id="SM00228">
    <property type="entry name" value="PDZ"/>
    <property type="match status" value="1"/>
</dbReference>
<evidence type="ECO:0000256" key="9">
    <source>
        <dbReference type="ARBA" id="ARBA00023203"/>
    </source>
</evidence>
<dbReference type="Gene3D" id="2.30.42.10">
    <property type="match status" value="1"/>
</dbReference>
<organism evidence="14 15">
    <name type="scientific">Zophobas morio</name>
    <dbReference type="NCBI Taxonomy" id="2755281"/>
    <lineage>
        <taxon>Eukaryota</taxon>
        <taxon>Metazoa</taxon>
        <taxon>Ecdysozoa</taxon>
        <taxon>Arthropoda</taxon>
        <taxon>Hexapoda</taxon>
        <taxon>Insecta</taxon>
        <taxon>Pterygota</taxon>
        <taxon>Neoptera</taxon>
        <taxon>Endopterygota</taxon>
        <taxon>Coleoptera</taxon>
        <taxon>Polyphaga</taxon>
        <taxon>Cucujiformia</taxon>
        <taxon>Tenebrionidae</taxon>
        <taxon>Zophobas</taxon>
    </lineage>
</organism>
<evidence type="ECO:0000256" key="2">
    <source>
        <dbReference type="ARBA" id="ARBA00022473"/>
    </source>
</evidence>
<proteinExistence type="predicted"/>
<keyword evidence="8" id="KW-0175">Coiled coil</keyword>
<accession>A0AA38IVY4</accession>
<evidence type="ECO:0000313" key="14">
    <source>
        <dbReference type="EMBL" id="KAJ3661984.1"/>
    </source>
</evidence>
<evidence type="ECO:0000259" key="13">
    <source>
        <dbReference type="PROSITE" id="PS50106"/>
    </source>
</evidence>
<evidence type="ECO:0000256" key="6">
    <source>
        <dbReference type="ARBA" id="ARBA00022902"/>
    </source>
</evidence>
<feature type="compositionally biased region" description="Polar residues" evidence="12">
    <location>
        <begin position="358"/>
        <end position="369"/>
    </location>
</feature>
<keyword evidence="2" id="KW-0217">Developmental protein</keyword>
<keyword evidence="6" id="KW-0524">Neurogenesis</keyword>
<dbReference type="InterPro" id="IPR001478">
    <property type="entry name" value="PDZ"/>
</dbReference>
<comment type="subcellular location">
    <subcellularLocation>
        <location evidence="1">Cytoplasm</location>
        <location evidence="1">Cytoskeleton</location>
    </subcellularLocation>
    <subcellularLocation>
        <location evidence="11">Synapse</location>
    </subcellularLocation>
</comment>
<dbReference type="PANTHER" id="PTHR16154">
    <property type="entry name" value="NEURABIN"/>
    <property type="match status" value="1"/>
</dbReference>
<evidence type="ECO:0000256" key="3">
    <source>
        <dbReference type="ARBA" id="ARBA00022490"/>
    </source>
</evidence>
<dbReference type="GO" id="GO:0014069">
    <property type="term" value="C:postsynaptic density"/>
    <property type="evidence" value="ECO:0007669"/>
    <property type="project" value="TreeGrafter"/>
</dbReference>
<evidence type="ECO:0000256" key="10">
    <source>
        <dbReference type="ARBA" id="ARBA00023212"/>
    </source>
</evidence>
<gene>
    <name evidence="14" type="ORF">Zmor_006354</name>
</gene>
<dbReference type="GO" id="GO:0051015">
    <property type="term" value="F:actin filament binding"/>
    <property type="evidence" value="ECO:0007669"/>
    <property type="project" value="TreeGrafter"/>
</dbReference>
<keyword evidence="3" id="KW-0963">Cytoplasm</keyword>
<keyword evidence="9" id="KW-0009">Actin-binding</keyword>
<name>A0AA38IVY4_9CUCU</name>
<keyword evidence="5" id="KW-0221">Differentiation</keyword>
<keyword evidence="10" id="KW-0206">Cytoskeleton</keyword>
<comment type="caution">
    <text evidence="14">The sequence shown here is derived from an EMBL/GenBank/DDBJ whole genome shotgun (WGS) entry which is preliminary data.</text>
</comment>
<evidence type="ECO:0000256" key="11">
    <source>
        <dbReference type="ARBA" id="ARBA00034103"/>
    </source>
</evidence>
<dbReference type="InterPro" id="IPR040645">
    <property type="entry name" value="Neurabin-1/2_PDZ"/>
</dbReference>
<dbReference type="GO" id="GO:0007015">
    <property type="term" value="P:actin filament organization"/>
    <property type="evidence" value="ECO:0007669"/>
    <property type="project" value="TreeGrafter"/>
</dbReference>
<dbReference type="GO" id="GO:0030425">
    <property type="term" value="C:dendrite"/>
    <property type="evidence" value="ECO:0007669"/>
    <property type="project" value="TreeGrafter"/>
</dbReference>
<dbReference type="AlphaFoldDB" id="A0AA38IVY4"/>
<protein>
    <recommendedName>
        <fullName evidence="13">PDZ domain-containing protein</fullName>
    </recommendedName>
</protein>
<dbReference type="Proteomes" id="UP001168821">
    <property type="component" value="Unassembled WGS sequence"/>
</dbReference>
<dbReference type="GO" id="GO:0005737">
    <property type="term" value="C:cytoplasm"/>
    <property type="evidence" value="ECO:0007669"/>
    <property type="project" value="TreeGrafter"/>
</dbReference>
<reference evidence="14" key="1">
    <citation type="journal article" date="2023" name="G3 (Bethesda)">
        <title>Whole genome assemblies of Zophobas morio and Tenebrio molitor.</title>
        <authorList>
            <person name="Kaur S."/>
            <person name="Stinson S.A."/>
            <person name="diCenzo G.C."/>
        </authorList>
    </citation>
    <scope>NUCLEOTIDE SEQUENCE</scope>
    <source>
        <strain evidence="14">QUZm001</strain>
    </source>
</reference>
<evidence type="ECO:0000256" key="7">
    <source>
        <dbReference type="ARBA" id="ARBA00023018"/>
    </source>
</evidence>
<evidence type="ECO:0000313" key="15">
    <source>
        <dbReference type="Proteomes" id="UP001168821"/>
    </source>
</evidence>
<dbReference type="InterPro" id="IPR043446">
    <property type="entry name" value="Neurabin-like"/>
</dbReference>
<dbReference type="Pfam" id="PF00595">
    <property type="entry name" value="PDZ"/>
    <property type="match status" value="1"/>
</dbReference>
<dbReference type="PROSITE" id="PS50106">
    <property type="entry name" value="PDZ"/>
    <property type="match status" value="1"/>
</dbReference>
<keyword evidence="4" id="KW-0597">Phosphoprotein</keyword>
<sequence>MGQSDEIKSRVNLVCDMDEFAPGYVDCSQATVMTPIEEQFMLSTKILEKHLSQINHQLLSDEEAQEVVRLLIPSKSIAEDATVNTCGDSLHDSKRPCDTSMISEVSESTDFEEAIKTDKVDEIDTFLDESVVHSQQKDYVPDIIPIVGVEDGVHYFEDGHFWMEVPGLLPEDLTEEEEDTKCSIRYSKQSKVSFSTEPMKVYSTFSITEYDRRNEDVDPVAASAEYELEKRVEKMDVFPVELVKGSEGLGLSIIGMGVGADAGLEKLGIFVKTITTNGAAAKDGRIKVNDQIIEVDGKSLVGVTQAYAASVLRNTSGLVKFSIGRERDPENSEVAQLIRQSLQADKEREERRQKTMETEQQQSDASTVPLTESDGMGLFAAADLARAILGQGHFGASHHGASHLGASHLGASTSVYNIKNIY</sequence>
<dbReference type="PANTHER" id="PTHR16154:SF6">
    <property type="entry name" value="SPINOPHILIN, ISOFORM J"/>
    <property type="match status" value="1"/>
</dbReference>
<dbReference type="CDD" id="cd06790">
    <property type="entry name" value="PDZ_neurabin-like"/>
    <property type="match status" value="1"/>
</dbReference>
<evidence type="ECO:0000256" key="12">
    <source>
        <dbReference type="SAM" id="MobiDB-lite"/>
    </source>
</evidence>
<keyword evidence="15" id="KW-1185">Reference proteome</keyword>
<dbReference type="GO" id="GO:0015629">
    <property type="term" value="C:actin cytoskeleton"/>
    <property type="evidence" value="ECO:0007669"/>
    <property type="project" value="TreeGrafter"/>
</dbReference>
<dbReference type="GO" id="GO:0031175">
    <property type="term" value="P:neuron projection development"/>
    <property type="evidence" value="ECO:0007669"/>
    <property type="project" value="TreeGrafter"/>
</dbReference>
<evidence type="ECO:0000256" key="1">
    <source>
        <dbReference type="ARBA" id="ARBA00004245"/>
    </source>
</evidence>
<dbReference type="SUPFAM" id="SSF50156">
    <property type="entry name" value="PDZ domain-like"/>
    <property type="match status" value="1"/>
</dbReference>
<evidence type="ECO:0000256" key="8">
    <source>
        <dbReference type="ARBA" id="ARBA00023054"/>
    </source>
</evidence>
<dbReference type="InterPro" id="IPR036034">
    <property type="entry name" value="PDZ_sf"/>
</dbReference>
<dbReference type="GO" id="GO:0019722">
    <property type="term" value="P:calcium-mediated signaling"/>
    <property type="evidence" value="ECO:0007669"/>
    <property type="project" value="TreeGrafter"/>
</dbReference>
<feature type="region of interest" description="Disordered" evidence="12">
    <location>
        <begin position="340"/>
        <end position="369"/>
    </location>
</feature>
<feature type="compositionally biased region" description="Basic and acidic residues" evidence="12">
    <location>
        <begin position="344"/>
        <end position="357"/>
    </location>
</feature>
<dbReference type="FunFam" id="2.30.42.10:FF:000010">
    <property type="entry name" value="Neurabin-1 isoform 1"/>
    <property type="match status" value="1"/>
</dbReference>
<feature type="domain" description="PDZ" evidence="13">
    <location>
        <begin position="239"/>
        <end position="327"/>
    </location>
</feature>
<evidence type="ECO:0000256" key="4">
    <source>
        <dbReference type="ARBA" id="ARBA00022553"/>
    </source>
</evidence>